<evidence type="ECO:0000313" key="2">
    <source>
        <dbReference type="EMBL" id="CDZ83818.1"/>
    </source>
</evidence>
<reference evidence="2" key="1">
    <citation type="submission" date="2014-06" db="EMBL/GenBank/DDBJ databases">
        <authorList>
            <person name="Urmite Genomes Urmite Genomes"/>
        </authorList>
    </citation>
    <scope>NUCLEOTIDE SEQUENCE</scope>
</reference>
<gene>
    <name evidence="2" type="ORF">BN1086_01947</name>
</gene>
<dbReference type="AlphaFoldDB" id="A0A078LIV3"/>
<name>A0A078LIV3_CITKO</name>
<dbReference type="Pfam" id="PF11162">
    <property type="entry name" value="DUF2946"/>
    <property type="match status" value="1"/>
</dbReference>
<dbReference type="EMBL" id="LK931336">
    <property type="protein sequence ID" value="CDZ83818.1"/>
    <property type="molecule type" value="Genomic_DNA"/>
</dbReference>
<accession>A0A078LIV3</accession>
<keyword evidence="1" id="KW-1133">Transmembrane helix</keyword>
<organism evidence="2">
    <name type="scientific">Citrobacter koseri</name>
    <name type="common">Citrobacter diversus</name>
    <dbReference type="NCBI Taxonomy" id="545"/>
    <lineage>
        <taxon>Bacteria</taxon>
        <taxon>Pseudomonadati</taxon>
        <taxon>Pseudomonadota</taxon>
        <taxon>Gammaproteobacteria</taxon>
        <taxon>Enterobacterales</taxon>
        <taxon>Enterobacteriaceae</taxon>
        <taxon>Citrobacter</taxon>
    </lineage>
</organism>
<keyword evidence="1" id="KW-0472">Membrane</keyword>
<sequence>MLFIAPVISKSIARQADCEHSSHSMVMMSSGSHHDMAASAPCEPSLSVAHQMMSGKAMSPVEEIVCGYCQLLVHLPFVQFALVFLLWLLLLFVICCSVRPLHLSVIFRPWAPQRARAPPAVFPFSF</sequence>
<dbReference type="PATRIC" id="fig|545.12.peg.1962"/>
<proteinExistence type="predicted"/>
<evidence type="ECO:0000256" key="1">
    <source>
        <dbReference type="SAM" id="Phobius"/>
    </source>
</evidence>
<feature type="transmembrane region" description="Helical" evidence="1">
    <location>
        <begin position="77"/>
        <end position="98"/>
    </location>
</feature>
<keyword evidence="1" id="KW-0812">Transmembrane</keyword>
<dbReference type="InterPro" id="IPR021333">
    <property type="entry name" value="DUF2946"/>
</dbReference>
<evidence type="ECO:0008006" key="3">
    <source>
        <dbReference type="Google" id="ProtNLM"/>
    </source>
</evidence>
<protein>
    <recommendedName>
        <fullName evidence="3">DUF2946 domain-containing protein</fullName>
    </recommendedName>
</protein>